<dbReference type="Proteomes" id="UP001194580">
    <property type="component" value="Unassembled WGS sequence"/>
</dbReference>
<dbReference type="SMART" id="SM00185">
    <property type="entry name" value="ARM"/>
    <property type="match status" value="2"/>
</dbReference>
<reference evidence="1" key="1">
    <citation type="journal article" date="2020" name="Fungal Divers.">
        <title>Resolving the Mortierellaceae phylogeny through synthesis of multi-gene phylogenetics and phylogenomics.</title>
        <authorList>
            <person name="Vandepol N."/>
            <person name="Liber J."/>
            <person name="Desiro A."/>
            <person name="Na H."/>
            <person name="Kennedy M."/>
            <person name="Barry K."/>
            <person name="Grigoriev I.V."/>
            <person name="Miller A.N."/>
            <person name="O'Donnell K."/>
            <person name="Stajich J.E."/>
            <person name="Bonito G."/>
        </authorList>
    </citation>
    <scope>NUCLEOTIDE SEQUENCE</scope>
    <source>
        <strain evidence="1">NRRL 28262</strain>
    </source>
</reference>
<keyword evidence="2" id="KW-1185">Reference proteome</keyword>
<evidence type="ECO:0000313" key="1">
    <source>
        <dbReference type="EMBL" id="KAG0280324.1"/>
    </source>
</evidence>
<evidence type="ECO:0000313" key="2">
    <source>
        <dbReference type="Proteomes" id="UP001194580"/>
    </source>
</evidence>
<dbReference type="InterPro" id="IPR016024">
    <property type="entry name" value="ARM-type_fold"/>
</dbReference>
<dbReference type="InterPro" id="IPR000225">
    <property type="entry name" value="Armadillo"/>
</dbReference>
<dbReference type="SUPFAM" id="SSF48371">
    <property type="entry name" value="ARM repeat"/>
    <property type="match status" value="1"/>
</dbReference>
<organism evidence="1 2">
    <name type="scientific">Linnemannia exigua</name>
    <dbReference type="NCBI Taxonomy" id="604196"/>
    <lineage>
        <taxon>Eukaryota</taxon>
        <taxon>Fungi</taxon>
        <taxon>Fungi incertae sedis</taxon>
        <taxon>Mucoromycota</taxon>
        <taxon>Mortierellomycotina</taxon>
        <taxon>Mortierellomycetes</taxon>
        <taxon>Mortierellales</taxon>
        <taxon>Mortierellaceae</taxon>
        <taxon>Linnemannia</taxon>
    </lineage>
</organism>
<dbReference type="EMBL" id="JAAAIL010000071">
    <property type="protein sequence ID" value="KAG0280324.1"/>
    <property type="molecule type" value="Genomic_DNA"/>
</dbReference>
<accession>A0AAD4HAA6</accession>
<gene>
    <name evidence="1" type="ORF">BGZ95_010524</name>
</gene>
<dbReference type="AlphaFoldDB" id="A0AAD4HAA6"/>
<name>A0AAD4HAA6_9FUNG</name>
<evidence type="ECO:0008006" key="3">
    <source>
        <dbReference type="Google" id="ProtNLM"/>
    </source>
</evidence>
<dbReference type="Gene3D" id="1.25.10.10">
    <property type="entry name" value="Leucine-rich Repeat Variant"/>
    <property type="match status" value="1"/>
</dbReference>
<proteinExistence type="predicted"/>
<comment type="caution">
    <text evidence="1">The sequence shown here is derived from an EMBL/GenBank/DDBJ whole genome shotgun (WGS) entry which is preliminary data.</text>
</comment>
<dbReference type="InterPro" id="IPR011989">
    <property type="entry name" value="ARM-like"/>
</dbReference>
<protein>
    <recommendedName>
        <fullName evidence="3">ARM repeat-containing protein</fullName>
    </recommendedName>
</protein>
<sequence length="405" mass="46250">MHEDNLRYILDIVAESDIEEERWKGVTTLQLLTRSESNRTTLVESGALEVLVGVLKDPENREKSHRYAAVSIYELISGSDTRQRQVVQYGILEPLTRFLVKVEPANELQYWSLMVVHQLTACEGLHAELVRFGLVRTLAEMSRLSFGNANMPKTCLHSLVRLIVNMEDDEDVRWYLTELLDFDIVPLIATYIRSDDLELVYWTIGLMHEYAIKDQFKEMRGLCRSMNVLLAADEMYTSRLVLRTLKFMILEDASFQLQALNAGIGLRLPKCLAFKDDEVKYWALSVAHEFVQHPQWRHQFIESGAFAQVVSIGLSIMSRKPLKTETELLPAKEYISDILVMMWGSEADLDTLLETRGLTEATCVLLQMEKMTSDLSMSRLAVVLADAAKTSGYLDMESTSTNRVH</sequence>